<evidence type="ECO:0000256" key="4">
    <source>
        <dbReference type="ARBA" id="ARBA00022801"/>
    </source>
</evidence>
<dbReference type="Gene3D" id="3.90.226.10">
    <property type="entry name" value="2-enoyl-CoA Hydratase, Chain A, domain 1"/>
    <property type="match status" value="2"/>
</dbReference>
<evidence type="ECO:0000256" key="8">
    <source>
        <dbReference type="SAM" id="Phobius"/>
    </source>
</evidence>
<dbReference type="OrthoDB" id="9764363at2"/>
<dbReference type="InterPro" id="IPR047217">
    <property type="entry name" value="S49_SppA_67K_type_N"/>
</dbReference>
<feature type="active site" description="Proton donor/acceptor" evidence="7">
    <location>
        <position position="195"/>
    </location>
</feature>
<keyword evidence="8" id="KW-0812">Transmembrane</keyword>
<evidence type="ECO:0000313" key="10">
    <source>
        <dbReference type="EMBL" id="PVH26428.1"/>
    </source>
</evidence>
<name>A0A2T8HLW1_9SPHI</name>
<dbReference type="RefSeq" id="WP_116774294.1">
    <property type="nucleotide sequence ID" value="NZ_QDKG01000001.1"/>
</dbReference>
<proteinExistence type="inferred from homology"/>
<comment type="subcellular location">
    <subcellularLocation>
        <location evidence="1">Membrane</location>
    </subcellularLocation>
</comment>
<evidence type="ECO:0000256" key="5">
    <source>
        <dbReference type="ARBA" id="ARBA00022825"/>
    </source>
</evidence>
<keyword evidence="3" id="KW-0645">Protease</keyword>
<dbReference type="AlphaFoldDB" id="A0A2T8HLW1"/>
<feature type="domain" description="Peptidase S49" evidence="9">
    <location>
        <begin position="374"/>
        <end position="524"/>
    </location>
</feature>
<keyword evidence="11" id="KW-1185">Reference proteome</keyword>
<reference evidence="10 11" key="1">
    <citation type="submission" date="2018-04" db="EMBL/GenBank/DDBJ databases">
        <title>Sphingobacterium cortibacter sp. nov.</title>
        <authorList>
            <person name="Li Y."/>
        </authorList>
    </citation>
    <scope>NUCLEOTIDE SEQUENCE [LARGE SCALE GENOMIC DNA]</scope>
    <source>
        <strain evidence="10 11">2c-3</strain>
    </source>
</reference>
<evidence type="ECO:0000256" key="6">
    <source>
        <dbReference type="ARBA" id="ARBA00023136"/>
    </source>
</evidence>
<evidence type="ECO:0000256" key="2">
    <source>
        <dbReference type="ARBA" id="ARBA00008683"/>
    </source>
</evidence>
<evidence type="ECO:0000256" key="7">
    <source>
        <dbReference type="PIRSR" id="PIRSR001217-1"/>
    </source>
</evidence>
<accession>A0A2T8HLW1</accession>
<feature type="transmembrane region" description="Helical" evidence="8">
    <location>
        <begin position="7"/>
        <end position="34"/>
    </location>
</feature>
<keyword evidence="5" id="KW-0720">Serine protease</keyword>
<dbReference type="InterPro" id="IPR004634">
    <property type="entry name" value="Pept_S49_pIV"/>
</dbReference>
<keyword evidence="4" id="KW-0378">Hydrolase</keyword>
<dbReference type="Proteomes" id="UP000245627">
    <property type="component" value="Unassembled WGS sequence"/>
</dbReference>
<dbReference type="GO" id="GO:0006465">
    <property type="term" value="P:signal peptide processing"/>
    <property type="evidence" value="ECO:0007669"/>
    <property type="project" value="InterPro"/>
</dbReference>
<dbReference type="GO" id="GO:0016020">
    <property type="term" value="C:membrane"/>
    <property type="evidence" value="ECO:0007669"/>
    <property type="project" value="UniProtKB-SubCell"/>
</dbReference>
<dbReference type="NCBIfam" id="TIGR00706">
    <property type="entry name" value="SppA_dom"/>
    <property type="match status" value="1"/>
</dbReference>
<dbReference type="PANTHER" id="PTHR33209:SF1">
    <property type="entry name" value="PEPTIDASE S49 DOMAIN-CONTAINING PROTEIN"/>
    <property type="match status" value="1"/>
</dbReference>
<evidence type="ECO:0000256" key="3">
    <source>
        <dbReference type="ARBA" id="ARBA00022670"/>
    </source>
</evidence>
<organism evidence="10 11">
    <name type="scientific">Sphingobacterium corticibacter</name>
    <dbReference type="NCBI Taxonomy" id="2171749"/>
    <lineage>
        <taxon>Bacteria</taxon>
        <taxon>Pseudomonadati</taxon>
        <taxon>Bacteroidota</taxon>
        <taxon>Sphingobacteriia</taxon>
        <taxon>Sphingobacteriales</taxon>
        <taxon>Sphingobacteriaceae</taxon>
        <taxon>Sphingobacterium</taxon>
    </lineage>
</organism>
<dbReference type="CDD" id="cd07023">
    <property type="entry name" value="S49_Sppa_N_C"/>
    <property type="match status" value="1"/>
</dbReference>
<dbReference type="PIRSF" id="PIRSF001217">
    <property type="entry name" value="Protease_4_SppA"/>
    <property type="match status" value="1"/>
</dbReference>
<dbReference type="Gene3D" id="6.20.330.10">
    <property type="match status" value="1"/>
</dbReference>
<dbReference type="InterPro" id="IPR004635">
    <property type="entry name" value="Pept_S49_SppA"/>
</dbReference>
<feature type="active site" description="Nucleophile" evidence="7">
    <location>
        <position position="390"/>
    </location>
</feature>
<dbReference type="GO" id="GO:0008236">
    <property type="term" value="F:serine-type peptidase activity"/>
    <property type="evidence" value="ECO:0007669"/>
    <property type="project" value="UniProtKB-KW"/>
</dbReference>
<gene>
    <name evidence="10" type="primary">sppA</name>
    <name evidence="10" type="ORF">DC487_02080</name>
</gene>
<comment type="caution">
    <text evidence="10">The sequence shown here is derived from an EMBL/GenBank/DDBJ whole genome shotgun (WGS) entry which is preliminary data.</text>
</comment>
<comment type="similarity">
    <text evidence="2">Belongs to the peptidase S49 family.</text>
</comment>
<dbReference type="InterPro" id="IPR029045">
    <property type="entry name" value="ClpP/crotonase-like_dom_sf"/>
</dbReference>
<dbReference type="SUPFAM" id="SSF52096">
    <property type="entry name" value="ClpP/crotonase"/>
    <property type="match status" value="2"/>
</dbReference>
<feature type="domain" description="Peptidase S49" evidence="9">
    <location>
        <begin position="128"/>
        <end position="280"/>
    </location>
</feature>
<dbReference type="Pfam" id="PF01343">
    <property type="entry name" value="Peptidase_S49"/>
    <property type="match status" value="2"/>
</dbReference>
<keyword evidence="6 8" id="KW-0472">Membrane</keyword>
<evidence type="ECO:0000313" key="11">
    <source>
        <dbReference type="Proteomes" id="UP000245627"/>
    </source>
</evidence>
<sequence length="589" mass="64180">MKQFFKYVLATVVGVFISSILVVLVVVGLITAMVSSLGSSTEPTVSANSVLHITLDHLITEKTVPSPFEDINIPGAPDSRSLGLNDIIARIKTAKTDSNIKGIYLNVSTVNAGFATVRAIRNALIDFKESGKFIVSYSDVMTQKAYYLSSVANEVYVSPVGSVDFRGLSSSVMFMKDALDKLGVEMQVVKVGTYKSAVEPFILNEMSAANRMQVEAYLNSLYDGFVSDIATARSLDEAAVRRVANEYLIQFPEDAVQQKFVDSLIYKDELLAKLKEKVGIDQKKDLSSISLLDYRKSSDVSGTSGAGRIAVLYAFGDIVDGNTSGDEQIGGESLSRELRKLREDDKVKAIVLRVNSPGGSALASDLIWREVSLAKKAKPVIVSMGDYAASGGYYISAAADSIFADAGTLTGSIGVFGLIPNLQNLFNNKLGLHFDVVKTGPYADVSVDRPLTAEERTIVQGGVNRIYQQFMQRVADGRGLSIAQVDSIGQGRVWTGSQAIELGLVDRLGTLDDAVKSAAKMAKLDSYKISEYPRTKDPFESIFSSSKEKVKMWFLEDELGEHVRYVKDLKRVVQNTGIQARVPYEIEIF</sequence>
<dbReference type="InterPro" id="IPR047272">
    <property type="entry name" value="S49_SppA_C"/>
</dbReference>
<protein>
    <submittedName>
        <fullName evidence="10">Signal peptide peptidase SppA</fullName>
    </submittedName>
</protein>
<dbReference type="InterPro" id="IPR002142">
    <property type="entry name" value="Peptidase_S49"/>
</dbReference>
<evidence type="ECO:0000259" key="9">
    <source>
        <dbReference type="Pfam" id="PF01343"/>
    </source>
</evidence>
<evidence type="ECO:0000256" key="1">
    <source>
        <dbReference type="ARBA" id="ARBA00004370"/>
    </source>
</evidence>
<keyword evidence="8" id="KW-1133">Transmembrane helix</keyword>
<dbReference type="CDD" id="cd07018">
    <property type="entry name" value="S49_SppA_67K_type"/>
    <property type="match status" value="1"/>
</dbReference>
<dbReference type="PANTHER" id="PTHR33209">
    <property type="entry name" value="PROTEASE 4"/>
    <property type="match status" value="1"/>
</dbReference>
<dbReference type="EMBL" id="QDKG01000001">
    <property type="protein sequence ID" value="PVH26428.1"/>
    <property type="molecule type" value="Genomic_DNA"/>
</dbReference>
<dbReference type="NCBIfam" id="TIGR00705">
    <property type="entry name" value="SppA_67K"/>
    <property type="match status" value="1"/>
</dbReference>